<evidence type="ECO:0000259" key="7">
    <source>
        <dbReference type="Pfam" id="PF14322"/>
    </source>
</evidence>
<keyword evidence="3" id="KW-0732">Signal</keyword>
<dbReference type="Proteomes" id="UP000247973">
    <property type="component" value="Unassembled WGS sequence"/>
</dbReference>
<evidence type="ECO:0000259" key="6">
    <source>
        <dbReference type="Pfam" id="PF07980"/>
    </source>
</evidence>
<keyword evidence="4" id="KW-0472">Membrane</keyword>
<evidence type="ECO:0000313" key="9">
    <source>
        <dbReference type="Proteomes" id="UP000247973"/>
    </source>
</evidence>
<accession>A0A2V3PRN5</accession>
<protein>
    <submittedName>
        <fullName evidence="8">Putative outer membrane starch-binding protein</fullName>
    </submittedName>
</protein>
<evidence type="ECO:0000313" key="8">
    <source>
        <dbReference type="EMBL" id="PXV65472.1"/>
    </source>
</evidence>
<dbReference type="AlphaFoldDB" id="A0A2V3PRN5"/>
<evidence type="ECO:0000256" key="2">
    <source>
        <dbReference type="ARBA" id="ARBA00006275"/>
    </source>
</evidence>
<dbReference type="InterPro" id="IPR011990">
    <property type="entry name" value="TPR-like_helical_dom_sf"/>
</dbReference>
<dbReference type="InterPro" id="IPR012944">
    <property type="entry name" value="SusD_RagB_dom"/>
</dbReference>
<dbReference type="Pfam" id="PF14322">
    <property type="entry name" value="SusD-like_3"/>
    <property type="match status" value="1"/>
</dbReference>
<dbReference type="CDD" id="cd08977">
    <property type="entry name" value="SusD"/>
    <property type="match status" value="1"/>
</dbReference>
<evidence type="ECO:0000256" key="3">
    <source>
        <dbReference type="ARBA" id="ARBA00022729"/>
    </source>
</evidence>
<keyword evidence="5" id="KW-0998">Cell outer membrane</keyword>
<feature type="domain" description="SusD-like N-terminal" evidence="7">
    <location>
        <begin position="22"/>
        <end position="219"/>
    </location>
</feature>
<feature type="domain" description="RagB/SusD" evidence="6">
    <location>
        <begin position="327"/>
        <end position="502"/>
    </location>
</feature>
<dbReference type="InterPro" id="IPR033985">
    <property type="entry name" value="SusD-like_N"/>
</dbReference>
<proteinExistence type="inferred from homology"/>
<dbReference type="Gene3D" id="1.25.40.390">
    <property type="match status" value="1"/>
</dbReference>
<dbReference type="GO" id="GO:0009279">
    <property type="term" value="C:cell outer membrane"/>
    <property type="evidence" value="ECO:0007669"/>
    <property type="project" value="UniProtKB-SubCell"/>
</dbReference>
<dbReference type="Pfam" id="PF07980">
    <property type="entry name" value="SusD_RagB"/>
    <property type="match status" value="1"/>
</dbReference>
<keyword evidence="9" id="KW-1185">Reference proteome</keyword>
<organism evidence="8 9">
    <name type="scientific">Dysgonomonas alginatilytica</name>
    <dbReference type="NCBI Taxonomy" id="1605892"/>
    <lineage>
        <taxon>Bacteria</taxon>
        <taxon>Pseudomonadati</taxon>
        <taxon>Bacteroidota</taxon>
        <taxon>Bacteroidia</taxon>
        <taxon>Bacteroidales</taxon>
        <taxon>Dysgonomonadaceae</taxon>
        <taxon>Dysgonomonas</taxon>
    </lineage>
</organism>
<evidence type="ECO:0000256" key="5">
    <source>
        <dbReference type="ARBA" id="ARBA00023237"/>
    </source>
</evidence>
<gene>
    <name evidence="8" type="ORF">CLV62_10764</name>
</gene>
<dbReference type="RefSeq" id="WP_110310200.1">
    <property type="nucleotide sequence ID" value="NZ_QICL01000007.1"/>
</dbReference>
<comment type="similarity">
    <text evidence="2">Belongs to the SusD family.</text>
</comment>
<dbReference type="EMBL" id="QICL01000007">
    <property type="protein sequence ID" value="PXV65472.1"/>
    <property type="molecule type" value="Genomic_DNA"/>
</dbReference>
<evidence type="ECO:0000256" key="4">
    <source>
        <dbReference type="ARBA" id="ARBA00023136"/>
    </source>
</evidence>
<dbReference type="PROSITE" id="PS51257">
    <property type="entry name" value="PROKAR_LIPOPROTEIN"/>
    <property type="match status" value="1"/>
</dbReference>
<evidence type="ECO:0000256" key="1">
    <source>
        <dbReference type="ARBA" id="ARBA00004442"/>
    </source>
</evidence>
<dbReference type="OrthoDB" id="993981at2"/>
<sequence length="503" mass="56905">MKKILIFGLTSLLMLSSCTESFLESTPTTQIPAEQFYNSEERITQGLIAAYAPLQWPDWAFGQYNPLQFVSDVMSDDVRVGGGNAKDNEHLQRMRFFNANSLLVCESLWTVFYSGINRANIVIHRIDDVPNLAPANKNRILAEAYTLRAYYYSWLWKLWGNVPHYDVNPSTPPFLVPQISADELYAKIIEDLNFALDGDKLPSTVVSGETGRFTKAAAQMLRANVVMYQNDEAKFPQVLQDMQSIIGAGSYDLNSSFGDIWEDKGEWSKESIFEVNYSDDLATRSWDNPLFAGGSVYPTLIGINGISNSPEFAGGWGFEPVEKALYDTYEAADQRKDGGILNFAKHKEEYPGANYDPRYDDTGYFNRKYLPRQGGNSKSTAPKELNYRNNYRVYRFSETLLIASELLVRTGGSQTQADEYLNKVRGRAYNNTGNYKKTATLDNLLIENRLEFALEGHRFWDLVRFGKAEQVLGSRGFTANKKHLPIPQSEIDKAQGTLTQNPY</sequence>
<comment type="subcellular location">
    <subcellularLocation>
        <location evidence="1">Cell outer membrane</location>
    </subcellularLocation>
</comment>
<dbReference type="SUPFAM" id="SSF48452">
    <property type="entry name" value="TPR-like"/>
    <property type="match status" value="1"/>
</dbReference>
<name>A0A2V3PRN5_9BACT</name>
<reference evidence="8 9" key="1">
    <citation type="submission" date="2018-03" db="EMBL/GenBank/DDBJ databases">
        <title>Genomic Encyclopedia of Archaeal and Bacterial Type Strains, Phase II (KMG-II): from individual species to whole genera.</title>
        <authorList>
            <person name="Goeker M."/>
        </authorList>
    </citation>
    <scope>NUCLEOTIDE SEQUENCE [LARGE SCALE GENOMIC DNA]</scope>
    <source>
        <strain evidence="8 9">DSM 100214</strain>
    </source>
</reference>
<comment type="caution">
    <text evidence="8">The sequence shown here is derived from an EMBL/GenBank/DDBJ whole genome shotgun (WGS) entry which is preliminary data.</text>
</comment>